<dbReference type="InterPro" id="IPR052170">
    <property type="entry name" value="M29_Exopeptidase"/>
</dbReference>
<keyword evidence="8" id="KW-0378">Hydrolase</keyword>
<reference evidence="10" key="2">
    <citation type="submission" date="2020-09" db="EMBL/GenBank/DDBJ databases">
        <authorList>
            <person name="Sun Q."/>
            <person name="Zhou Y."/>
        </authorList>
    </citation>
    <scope>NUCLEOTIDE SEQUENCE</scope>
    <source>
        <strain evidence="10">CGMCC 1.12754</strain>
    </source>
</reference>
<keyword evidence="7" id="KW-0479">Metal-binding</keyword>
<dbReference type="GO" id="GO:0046872">
    <property type="term" value="F:metal ion binding"/>
    <property type="evidence" value="ECO:0007669"/>
    <property type="project" value="UniProtKB-KW"/>
</dbReference>
<reference evidence="10" key="1">
    <citation type="journal article" date="2014" name="Int. J. Syst. Evol. Microbiol.">
        <title>Complete genome sequence of Corynebacterium casei LMG S-19264T (=DSM 44701T), isolated from a smear-ripened cheese.</title>
        <authorList>
            <consortium name="US DOE Joint Genome Institute (JGI-PGF)"/>
            <person name="Walter F."/>
            <person name="Albersmeier A."/>
            <person name="Kalinowski J."/>
            <person name="Ruckert C."/>
        </authorList>
    </citation>
    <scope>NUCLEOTIDE SEQUENCE</scope>
    <source>
        <strain evidence="10">CGMCC 1.12754</strain>
    </source>
</reference>
<evidence type="ECO:0000256" key="2">
    <source>
        <dbReference type="ARBA" id="ARBA00001946"/>
    </source>
</evidence>
<keyword evidence="9" id="KW-0482">Metalloprotease</keyword>
<keyword evidence="6" id="KW-0645">Protease</keyword>
<dbReference type="InterPro" id="IPR035097">
    <property type="entry name" value="M29_N-terminal"/>
</dbReference>
<dbReference type="GO" id="GO:0008237">
    <property type="term" value="F:metallopeptidase activity"/>
    <property type="evidence" value="ECO:0007669"/>
    <property type="project" value="UniProtKB-KW"/>
</dbReference>
<dbReference type="EMBL" id="BMFR01000026">
    <property type="protein sequence ID" value="GGG87284.1"/>
    <property type="molecule type" value="Genomic_DNA"/>
</dbReference>
<evidence type="ECO:0000256" key="1">
    <source>
        <dbReference type="ARBA" id="ARBA00001941"/>
    </source>
</evidence>
<comment type="caution">
    <text evidence="10">The sequence shown here is derived from an EMBL/GenBank/DDBJ whole genome shotgun (WGS) entry which is preliminary data.</text>
</comment>
<evidence type="ECO:0000256" key="6">
    <source>
        <dbReference type="ARBA" id="ARBA00022670"/>
    </source>
</evidence>
<protein>
    <submittedName>
        <fullName evidence="10">Aminopeptidase</fullName>
    </submittedName>
</protein>
<dbReference type="PANTHER" id="PTHR34448">
    <property type="entry name" value="AMINOPEPTIDASE"/>
    <property type="match status" value="1"/>
</dbReference>
<evidence type="ECO:0000256" key="8">
    <source>
        <dbReference type="ARBA" id="ARBA00022801"/>
    </source>
</evidence>
<evidence type="ECO:0000256" key="3">
    <source>
        <dbReference type="ARBA" id="ARBA00001947"/>
    </source>
</evidence>
<accession>A0A917HS22</accession>
<dbReference type="GO" id="GO:0004177">
    <property type="term" value="F:aminopeptidase activity"/>
    <property type="evidence" value="ECO:0007669"/>
    <property type="project" value="UniProtKB-KW"/>
</dbReference>
<dbReference type="SUPFAM" id="SSF144052">
    <property type="entry name" value="Thermophilic metalloprotease-like"/>
    <property type="match status" value="1"/>
</dbReference>
<dbReference type="Pfam" id="PF02073">
    <property type="entry name" value="Peptidase_M29"/>
    <property type="match status" value="1"/>
</dbReference>
<comment type="cofactor">
    <cofactor evidence="1">
        <name>Co(2+)</name>
        <dbReference type="ChEBI" id="CHEBI:48828"/>
    </cofactor>
</comment>
<evidence type="ECO:0000256" key="4">
    <source>
        <dbReference type="ARBA" id="ARBA00008236"/>
    </source>
</evidence>
<dbReference type="PANTHER" id="PTHR34448:SF1">
    <property type="entry name" value="BLL6088 PROTEIN"/>
    <property type="match status" value="1"/>
</dbReference>
<dbReference type="GO" id="GO:0006508">
    <property type="term" value="P:proteolysis"/>
    <property type="evidence" value="ECO:0007669"/>
    <property type="project" value="UniProtKB-KW"/>
</dbReference>
<name>A0A917HS22_9BACI</name>
<gene>
    <name evidence="10" type="ORF">GCM10011398_36420</name>
</gene>
<sequence length="370" mass="41803">MHDPRLKKLAYQLLTHSLAMKENEKVLISGSTNAKPLIKELIKAAYDLNVLPYVDLRDDEINRLFVTGAKKEQIQLINKWNLHKYQDIDAFVQIVGEENDSEFIDVPQEQFRMSGKEMKASQDFLVDKRKWVLLNYPTNGFAQKARMSYERFYDYFIDVCTIDYAKMEKAQGALKDMMEKTDKVHITGQGTDLTFSIKDIPAVICAGEYNIPDGEVYTAPIKNSVNGTIKFNTPCPYQGNVFHDVALTFKDGKIVAATADKPDQLNKILDTDEGARYVGEFAIGLNPKVTDPMGDILFDEKIAGSLHFTPGAAYDDADNGNDSAVHWDMVLIQRQEYGGGQLYFDDVLIRDNGIFVVDALKQLNPENLMK</sequence>
<dbReference type="AlphaFoldDB" id="A0A917HS22"/>
<dbReference type="Gene3D" id="3.40.1830.10">
    <property type="entry name" value="Thermophilic metalloprotease (M29)"/>
    <property type="match status" value="1"/>
</dbReference>
<comment type="cofactor">
    <cofactor evidence="2">
        <name>Mg(2+)</name>
        <dbReference type="ChEBI" id="CHEBI:18420"/>
    </cofactor>
</comment>
<dbReference type="PRINTS" id="PR00919">
    <property type="entry name" value="THERMOPTASE"/>
</dbReference>
<keyword evidence="11" id="KW-1185">Reference proteome</keyword>
<dbReference type="RefSeq" id="WP_188456805.1">
    <property type="nucleotide sequence ID" value="NZ_BMFR01000026.1"/>
</dbReference>
<evidence type="ECO:0000313" key="10">
    <source>
        <dbReference type="EMBL" id="GGG87284.1"/>
    </source>
</evidence>
<keyword evidence="5 10" id="KW-0031">Aminopeptidase</keyword>
<evidence type="ECO:0000256" key="5">
    <source>
        <dbReference type="ARBA" id="ARBA00022438"/>
    </source>
</evidence>
<comment type="similarity">
    <text evidence="4">Belongs to the peptidase M29 family.</text>
</comment>
<dbReference type="Proteomes" id="UP000622860">
    <property type="component" value="Unassembled WGS sequence"/>
</dbReference>
<evidence type="ECO:0000256" key="9">
    <source>
        <dbReference type="ARBA" id="ARBA00023049"/>
    </source>
</evidence>
<evidence type="ECO:0000313" key="11">
    <source>
        <dbReference type="Proteomes" id="UP000622860"/>
    </source>
</evidence>
<comment type="cofactor">
    <cofactor evidence="3">
        <name>Zn(2+)</name>
        <dbReference type="ChEBI" id="CHEBI:29105"/>
    </cofactor>
</comment>
<proteinExistence type="inferred from homology"/>
<dbReference type="InterPro" id="IPR000787">
    <property type="entry name" value="Peptidase_M29"/>
</dbReference>
<organism evidence="10 11">
    <name type="scientific">Virgibacillus oceani</name>
    <dbReference type="NCBI Taxonomy" id="1479511"/>
    <lineage>
        <taxon>Bacteria</taxon>
        <taxon>Bacillati</taxon>
        <taxon>Bacillota</taxon>
        <taxon>Bacilli</taxon>
        <taxon>Bacillales</taxon>
        <taxon>Bacillaceae</taxon>
        <taxon>Virgibacillus</taxon>
    </lineage>
</organism>
<evidence type="ECO:0000256" key="7">
    <source>
        <dbReference type="ARBA" id="ARBA00022723"/>
    </source>
</evidence>